<name>A0A0W1RCA8_9EURY</name>
<keyword evidence="1" id="KW-1133">Transmembrane helix</keyword>
<keyword evidence="1" id="KW-0812">Transmembrane</keyword>
<evidence type="ECO:0000313" key="4">
    <source>
        <dbReference type="Proteomes" id="UP000054387"/>
    </source>
</evidence>
<evidence type="ECO:0000259" key="2">
    <source>
        <dbReference type="Pfam" id="PF09851"/>
    </source>
</evidence>
<reference evidence="3 4" key="1">
    <citation type="submission" date="2015-12" db="EMBL/GenBank/DDBJ databases">
        <title>Haloprofundus marisrubri gen. nov., sp. nov., an extremely halophilic archaeon isolated from the Discovery deep brine-seawater interface in the Red Sea.</title>
        <authorList>
            <person name="Zhang G."/>
            <person name="Stingl U."/>
            <person name="Rashid M."/>
        </authorList>
    </citation>
    <scope>NUCLEOTIDE SEQUENCE [LARGE SCALE GENOMIC DNA]</scope>
    <source>
        <strain evidence="3 4">SB9</strain>
    </source>
</reference>
<organism evidence="3 4">
    <name type="scientific">Haloprofundus marisrubri</name>
    <dbReference type="NCBI Taxonomy" id="1514971"/>
    <lineage>
        <taxon>Archaea</taxon>
        <taxon>Methanobacteriati</taxon>
        <taxon>Methanobacteriota</taxon>
        <taxon>Stenosarchaea group</taxon>
        <taxon>Halobacteria</taxon>
        <taxon>Halobacteriales</taxon>
        <taxon>Haloferacaceae</taxon>
        <taxon>Haloprofundus</taxon>
    </lineage>
</organism>
<proteinExistence type="predicted"/>
<sequence length="168" mass="18519">MSGSPGWFRRHSLGLTFLALVVVSVSLLGVVGLGALVALASLGQPLGAFAAAVFPWAAGAVVLTVLTVVFSLLFVWSLARRARLPRSERLRAVAAKAEAKNDWAAALNLSSRFAPRGPKEDPVETLKRRYASGELTEAEFERRLERIMDDGGRRERSDERERERLRNY</sequence>
<dbReference type="EMBL" id="LOPU01000018">
    <property type="protein sequence ID" value="KTG10259.1"/>
    <property type="molecule type" value="Genomic_DNA"/>
</dbReference>
<comment type="caution">
    <text evidence="3">The sequence shown here is derived from an EMBL/GenBank/DDBJ whole genome shotgun (WGS) entry which is preliminary data.</text>
</comment>
<accession>A0A0W1RCA8</accession>
<dbReference type="Proteomes" id="UP000054387">
    <property type="component" value="Unassembled WGS sequence"/>
</dbReference>
<dbReference type="Pfam" id="PF09851">
    <property type="entry name" value="SHOCT"/>
    <property type="match status" value="1"/>
</dbReference>
<feature type="transmembrane region" description="Helical" evidence="1">
    <location>
        <begin position="46"/>
        <end position="79"/>
    </location>
</feature>
<keyword evidence="4" id="KW-1185">Reference proteome</keyword>
<dbReference type="InterPro" id="IPR018649">
    <property type="entry name" value="SHOCT"/>
</dbReference>
<keyword evidence="1" id="KW-0472">Membrane</keyword>
<protein>
    <recommendedName>
        <fullName evidence="2">SHOCT domain-containing protein</fullName>
    </recommendedName>
</protein>
<dbReference type="STRING" id="1514971.AUR64_11800"/>
<evidence type="ECO:0000256" key="1">
    <source>
        <dbReference type="SAM" id="Phobius"/>
    </source>
</evidence>
<feature type="domain" description="SHOCT" evidence="2">
    <location>
        <begin position="121"/>
        <end position="148"/>
    </location>
</feature>
<gene>
    <name evidence="3" type="ORF">AUR64_11800</name>
</gene>
<evidence type="ECO:0000313" key="3">
    <source>
        <dbReference type="EMBL" id="KTG10259.1"/>
    </source>
</evidence>
<feature type="transmembrane region" description="Helical" evidence="1">
    <location>
        <begin position="12"/>
        <end position="40"/>
    </location>
</feature>
<dbReference type="AlphaFoldDB" id="A0A0W1RCA8"/>
<dbReference type="RefSeq" id="WP_058581613.1">
    <property type="nucleotide sequence ID" value="NZ_LOPU01000018.1"/>
</dbReference>